<evidence type="ECO:0000313" key="1">
    <source>
        <dbReference type="EMBL" id="QDV07268.1"/>
    </source>
</evidence>
<accession>A0A518ET57</accession>
<dbReference type="AlphaFoldDB" id="A0A518ET57"/>
<evidence type="ECO:0000313" key="2">
    <source>
        <dbReference type="Proteomes" id="UP000320390"/>
    </source>
</evidence>
<dbReference type="Proteomes" id="UP000320390">
    <property type="component" value="Chromosome"/>
</dbReference>
<keyword evidence="2" id="KW-1185">Reference proteome</keyword>
<reference evidence="1 2" key="1">
    <citation type="submission" date="2019-02" db="EMBL/GenBank/DDBJ databases">
        <title>Deep-cultivation of Planctomycetes and their phenomic and genomic characterization uncovers novel biology.</title>
        <authorList>
            <person name="Wiegand S."/>
            <person name="Jogler M."/>
            <person name="Boedeker C."/>
            <person name="Pinto D."/>
            <person name="Vollmers J."/>
            <person name="Rivas-Marin E."/>
            <person name="Kohn T."/>
            <person name="Peeters S.H."/>
            <person name="Heuer A."/>
            <person name="Rast P."/>
            <person name="Oberbeckmann S."/>
            <person name="Bunk B."/>
            <person name="Jeske O."/>
            <person name="Meyerdierks A."/>
            <person name="Storesund J.E."/>
            <person name="Kallscheuer N."/>
            <person name="Luecker S."/>
            <person name="Lage O.M."/>
            <person name="Pohl T."/>
            <person name="Merkel B.J."/>
            <person name="Hornburger P."/>
            <person name="Mueller R.-W."/>
            <person name="Bruemmer F."/>
            <person name="Labrenz M."/>
            <person name="Spormann A.M."/>
            <person name="Op den Camp H."/>
            <person name="Overmann J."/>
            <person name="Amann R."/>
            <person name="Jetten M.S.M."/>
            <person name="Mascher T."/>
            <person name="Medema M.H."/>
            <person name="Devos D.P."/>
            <person name="Kaster A.-K."/>
            <person name="Ovreas L."/>
            <person name="Rohde M."/>
            <person name="Galperin M.Y."/>
            <person name="Jogler C."/>
        </authorList>
    </citation>
    <scope>NUCLEOTIDE SEQUENCE [LARGE SCALE GENOMIC DNA]</scope>
    <source>
        <strain evidence="1 2">Poly30</strain>
    </source>
</reference>
<dbReference type="EMBL" id="CP036434">
    <property type="protein sequence ID" value="QDV07268.1"/>
    <property type="molecule type" value="Genomic_DNA"/>
</dbReference>
<proteinExistence type="predicted"/>
<gene>
    <name evidence="1" type="ORF">Poly30_27880</name>
</gene>
<name>A0A518ET57_9BACT</name>
<organism evidence="1 2">
    <name type="scientific">Saltatorellus ferox</name>
    <dbReference type="NCBI Taxonomy" id="2528018"/>
    <lineage>
        <taxon>Bacteria</taxon>
        <taxon>Pseudomonadati</taxon>
        <taxon>Planctomycetota</taxon>
        <taxon>Planctomycetia</taxon>
        <taxon>Planctomycetia incertae sedis</taxon>
        <taxon>Saltatorellus</taxon>
    </lineage>
</organism>
<sequence>MPVHVAGEFLLALGPMGHHSLRSILTILVGDHLPARTS</sequence>
<protein>
    <submittedName>
        <fullName evidence="1">Uncharacterized protein</fullName>
    </submittedName>
</protein>